<reference evidence="2 3" key="1">
    <citation type="submission" date="2019-03" db="EMBL/GenBank/DDBJ databases">
        <title>Genomic Encyclopedia of Type Strains, Phase IV (KMG-IV): sequencing the most valuable type-strain genomes for metagenomic binning, comparative biology and taxonomic classification.</title>
        <authorList>
            <person name="Goeker M."/>
        </authorList>
    </citation>
    <scope>NUCLEOTIDE SEQUENCE [LARGE SCALE GENOMIC DNA]</scope>
    <source>
        <strain evidence="2 3">DSM 26377</strain>
    </source>
</reference>
<feature type="domain" description="DUF1214" evidence="1">
    <location>
        <begin position="284"/>
        <end position="359"/>
    </location>
</feature>
<dbReference type="EMBL" id="SOBT01000008">
    <property type="protein sequence ID" value="TDU32549.1"/>
    <property type="molecule type" value="Genomic_DNA"/>
</dbReference>
<feature type="domain" description="DUF1214" evidence="1">
    <location>
        <begin position="146"/>
        <end position="179"/>
    </location>
</feature>
<sequence>MPAEEAMPPEQEPKGIDAVVSGRTWDEFCDSLKRAGRQVLRDEAPATELDRAEGWRYLTRLLRIGLEMHLEFADPDFPGFFAPSHETGKIGADNPDNLYLMARIAGRNAYVIRGRRGTVPYLSFGTQKGGYETDGRMEQTGFLDARDLRCEPDGSFEIHLSQHPQPGNWLRIEDASNAVIVRQTFLDRRSETAAQMSIARAGDALLRPQPLDAERLARGLTRAAGFVEGTATLFANWAQSYLPNVNALPAADQALCQRVGGDPNIHYYHSAWDVQPDQMLVIRLPRIPDCRFWNLQINNWWMESLDYRHHRIHHNQHSATPDGDGGVTLVLAHRDPGHGNWLETAGHTRGTMCLRWVGAQEHVDPVLDLRAFTTEPLR</sequence>
<dbReference type="Gene3D" id="2.60.120.1600">
    <property type="match status" value="1"/>
</dbReference>
<dbReference type="AlphaFoldDB" id="A0A4R7PFS5"/>
<dbReference type="Proteomes" id="UP000295341">
    <property type="component" value="Unassembled WGS sequence"/>
</dbReference>
<dbReference type="InterPro" id="IPR010621">
    <property type="entry name" value="DUF1214"/>
</dbReference>
<keyword evidence="3" id="KW-1185">Reference proteome</keyword>
<evidence type="ECO:0000259" key="1">
    <source>
        <dbReference type="Pfam" id="PF06742"/>
    </source>
</evidence>
<accession>A0A4R7PFS5</accession>
<evidence type="ECO:0000313" key="2">
    <source>
        <dbReference type="EMBL" id="TDU32549.1"/>
    </source>
</evidence>
<gene>
    <name evidence="2" type="ORF">DFR24_1947</name>
</gene>
<organism evidence="2 3">
    <name type="scientific">Panacagrimonas perspica</name>
    <dbReference type="NCBI Taxonomy" id="381431"/>
    <lineage>
        <taxon>Bacteria</taxon>
        <taxon>Pseudomonadati</taxon>
        <taxon>Pseudomonadota</taxon>
        <taxon>Gammaproteobacteria</taxon>
        <taxon>Nevskiales</taxon>
        <taxon>Nevskiaceae</taxon>
        <taxon>Panacagrimonas</taxon>
    </lineage>
</organism>
<evidence type="ECO:0000313" key="3">
    <source>
        <dbReference type="Proteomes" id="UP000295341"/>
    </source>
</evidence>
<name>A0A4R7PFS5_9GAMM</name>
<comment type="caution">
    <text evidence="2">The sequence shown here is derived from an EMBL/GenBank/DDBJ whole genome shotgun (WGS) entry which is preliminary data.</text>
</comment>
<dbReference type="Pfam" id="PF06742">
    <property type="entry name" value="DUF1214"/>
    <property type="match status" value="2"/>
</dbReference>
<proteinExistence type="predicted"/>
<protein>
    <submittedName>
        <fullName evidence="2">Uncharacterized protein DUF1214</fullName>
    </submittedName>
</protein>